<dbReference type="AlphaFoldDB" id="A0A8J8T2W2"/>
<evidence type="ECO:0000256" key="3">
    <source>
        <dbReference type="SAM" id="MobiDB-lite"/>
    </source>
</evidence>
<organism evidence="5 6">
    <name type="scientific">Halteria grandinella</name>
    <dbReference type="NCBI Taxonomy" id="5974"/>
    <lineage>
        <taxon>Eukaryota</taxon>
        <taxon>Sar</taxon>
        <taxon>Alveolata</taxon>
        <taxon>Ciliophora</taxon>
        <taxon>Intramacronucleata</taxon>
        <taxon>Spirotrichea</taxon>
        <taxon>Stichotrichia</taxon>
        <taxon>Sporadotrichida</taxon>
        <taxon>Halteriidae</taxon>
        <taxon>Halteria</taxon>
    </lineage>
</organism>
<dbReference type="PANTHER" id="PTHR11909">
    <property type="entry name" value="CASEIN KINASE-RELATED"/>
    <property type="match status" value="1"/>
</dbReference>
<dbReference type="InterPro" id="IPR050235">
    <property type="entry name" value="CK1_Ser-Thr_kinase"/>
</dbReference>
<dbReference type="Proteomes" id="UP000785679">
    <property type="component" value="Unassembled WGS sequence"/>
</dbReference>
<dbReference type="Pfam" id="PF00069">
    <property type="entry name" value="Pkinase"/>
    <property type="match status" value="1"/>
</dbReference>
<dbReference type="SMART" id="SM00220">
    <property type="entry name" value="S_TKc"/>
    <property type="match status" value="1"/>
</dbReference>
<feature type="compositionally biased region" description="Basic and acidic residues" evidence="3">
    <location>
        <begin position="475"/>
        <end position="487"/>
    </location>
</feature>
<gene>
    <name evidence="5" type="ORF">FGO68_gene10129</name>
</gene>
<evidence type="ECO:0000256" key="1">
    <source>
        <dbReference type="ARBA" id="ARBA00023860"/>
    </source>
</evidence>
<dbReference type="PROSITE" id="PS50011">
    <property type="entry name" value="PROTEIN_KINASE_DOM"/>
    <property type="match status" value="1"/>
</dbReference>
<evidence type="ECO:0000259" key="4">
    <source>
        <dbReference type="PROSITE" id="PS50011"/>
    </source>
</evidence>
<name>A0A8J8T2W2_HALGN</name>
<proteinExistence type="predicted"/>
<feature type="region of interest" description="Disordered" evidence="3">
    <location>
        <begin position="521"/>
        <end position="540"/>
    </location>
</feature>
<dbReference type="GO" id="GO:0005524">
    <property type="term" value="F:ATP binding"/>
    <property type="evidence" value="ECO:0007669"/>
    <property type="project" value="UniProtKB-UniRule"/>
</dbReference>
<feature type="domain" description="Protein kinase" evidence="4">
    <location>
        <begin position="18"/>
        <end position="323"/>
    </location>
</feature>
<dbReference type="InterPro" id="IPR011009">
    <property type="entry name" value="Kinase-like_dom_sf"/>
</dbReference>
<keyword evidence="2" id="KW-0547">Nucleotide-binding</keyword>
<dbReference type="SUPFAM" id="SSF56112">
    <property type="entry name" value="Protein kinase-like (PK-like)"/>
    <property type="match status" value="1"/>
</dbReference>
<comment type="caution">
    <text evidence="5">The sequence shown here is derived from an EMBL/GenBank/DDBJ whole genome shotgun (WGS) entry which is preliminary data.</text>
</comment>
<dbReference type="EMBL" id="RRYP01007760">
    <property type="protein sequence ID" value="TNV80254.1"/>
    <property type="molecule type" value="Genomic_DNA"/>
</dbReference>
<reference evidence="5" key="1">
    <citation type="submission" date="2019-06" db="EMBL/GenBank/DDBJ databases">
        <authorList>
            <person name="Zheng W."/>
        </authorList>
    </citation>
    <scope>NUCLEOTIDE SEQUENCE</scope>
    <source>
        <strain evidence="5">QDHG01</strain>
    </source>
</reference>
<evidence type="ECO:0000256" key="2">
    <source>
        <dbReference type="PROSITE-ProRule" id="PRU10141"/>
    </source>
</evidence>
<protein>
    <recommendedName>
        <fullName evidence="1">Casein kinase I</fullName>
    </recommendedName>
</protein>
<dbReference type="OrthoDB" id="5979581at2759"/>
<feature type="binding site" evidence="2">
    <location>
        <position position="48"/>
    </location>
    <ligand>
        <name>ATP</name>
        <dbReference type="ChEBI" id="CHEBI:30616"/>
    </ligand>
</feature>
<dbReference type="Gene3D" id="1.10.510.10">
    <property type="entry name" value="Transferase(Phosphotransferase) domain 1"/>
    <property type="match status" value="1"/>
</dbReference>
<evidence type="ECO:0000313" key="5">
    <source>
        <dbReference type="EMBL" id="TNV80254.1"/>
    </source>
</evidence>
<feature type="compositionally biased region" description="Basic and acidic residues" evidence="3">
    <location>
        <begin position="526"/>
        <end position="537"/>
    </location>
</feature>
<dbReference type="InterPro" id="IPR000719">
    <property type="entry name" value="Prot_kinase_dom"/>
</dbReference>
<keyword evidence="6" id="KW-1185">Reference proteome</keyword>
<evidence type="ECO:0000313" key="6">
    <source>
        <dbReference type="Proteomes" id="UP000785679"/>
    </source>
</evidence>
<accession>A0A8J8T2W2</accession>
<feature type="region of interest" description="Disordered" evidence="3">
    <location>
        <begin position="463"/>
        <end position="507"/>
    </location>
</feature>
<dbReference type="InterPro" id="IPR017441">
    <property type="entry name" value="Protein_kinase_ATP_BS"/>
</dbReference>
<keyword evidence="2" id="KW-0067">ATP-binding</keyword>
<dbReference type="PROSITE" id="PS00107">
    <property type="entry name" value="PROTEIN_KINASE_ATP"/>
    <property type="match status" value="1"/>
</dbReference>
<dbReference type="GO" id="GO:0004672">
    <property type="term" value="F:protein kinase activity"/>
    <property type="evidence" value="ECO:0007669"/>
    <property type="project" value="InterPro"/>
</dbReference>
<feature type="compositionally biased region" description="Polar residues" evidence="3">
    <location>
        <begin position="490"/>
        <end position="506"/>
    </location>
</feature>
<sequence length="553" mass="63843">MTDTAPYPPEITANKETFAFSHQLGTGTYGDAYAYYSTTNPQSMIAVKIAKEGQYLNTDSYYLGKLNEGRETGHMVKYYGDGFFNGKAYIKMELVKYSVEEYISLIEPEVGIWEALIMVFLQMLSAIRQLHNKGYIHQDIKPDNFRVTEDGVVKLLDLGLVYQYDLKGRHKPFGKFGFKGSPYYASTNALQGYVLSRRDDIESLGYSLMQLINPFTPWVDNQSHSQILSSKKHFISSNKDDVPLCYQGIQAFIYISQQLSYTQEPDYSHFEYLIRNLFRPIEKQVTKEVLPAIEELAIKAQMEESMEELEKMTKAKIQKEILLAIERTVEEALTIKFIRDIKEEEEKQYIKEGMTAILFEVIESLEYKSKKQEVEHIENNLESNEISILPGEQLDELPLDQESENKRISFIQNSKQSQRSSTLNLPANQIEPDFQFKGSSPLQQQPIQDQSIYQESPLYSPSYKKSYQVHGQPQEQDKQSFKEEAKHQSMHSNNSQNMKKSISNAQMIPDNYKERKMIVPSLGQQDKAKKKDQKHNEPTNFRCSIVKQGCSIF</sequence>